<evidence type="ECO:0000256" key="1">
    <source>
        <dbReference type="SAM" id="MobiDB-lite"/>
    </source>
</evidence>
<evidence type="ECO:0000313" key="3">
    <source>
        <dbReference type="Proteomes" id="UP000326598"/>
    </source>
</evidence>
<gene>
    <name evidence="2" type="ORF">CP976_28025</name>
</gene>
<sequence>MPALKVGARPRSRRPCRHIPACPATPCTRSRRTGRRPTYNQYAGPRPARREHAPDAAVPALRADDGNVTTGPRLPA</sequence>
<dbReference type="AlphaFoldDB" id="A0A5J6IAA0"/>
<dbReference type="EMBL" id="CP023694">
    <property type="protein sequence ID" value="QEV27583.1"/>
    <property type="molecule type" value="Genomic_DNA"/>
</dbReference>
<dbReference type="KEGG" id="scoe:CP976_28025"/>
<accession>A0A5J6IAA0</accession>
<feature type="region of interest" description="Disordered" evidence="1">
    <location>
        <begin position="1"/>
        <end position="76"/>
    </location>
</feature>
<evidence type="ECO:0000313" key="2">
    <source>
        <dbReference type="EMBL" id="QEV27583.1"/>
    </source>
</evidence>
<feature type="compositionally biased region" description="Basic residues" evidence="1">
    <location>
        <begin position="8"/>
        <end position="17"/>
    </location>
</feature>
<name>A0A5J6IAA0_STRC4</name>
<organism evidence="2 3">
    <name type="scientific">Streptomyces coeruleorubidus</name>
    <dbReference type="NCBI Taxonomy" id="116188"/>
    <lineage>
        <taxon>Bacteria</taxon>
        <taxon>Bacillati</taxon>
        <taxon>Actinomycetota</taxon>
        <taxon>Actinomycetes</taxon>
        <taxon>Kitasatosporales</taxon>
        <taxon>Streptomycetaceae</taxon>
        <taxon>Streptomyces</taxon>
    </lineage>
</organism>
<dbReference type="Proteomes" id="UP000326598">
    <property type="component" value="Chromosome"/>
</dbReference>
<reference evidence="2 3" key="1">
    <citation type="submission" date="2017-09" db="EMBL/GenBank/DDBJ databases">
        <authorList>
            <person name="Lee N."/>
            <person name="Cho B.-K."/>
        </authorList>
    </citation>
    <scope>NUCLEOTIDE SEQUENCE [LARGE SCALE GENOMIC DNA]</scope>
    <source>
        <strain evidence="2 3">ATCC 13740</strain>
    </source>
</reference>
<proteinExistence type="predicted"/>
<protein>
    <submittedName>
        <fullName evidence="2">Uncharacterized protein</fullName>
    </submittedName>
</protein>